<evidence type="ECO:0000256" key="8">
    <source>
        <dbReference type="PIRSR" id="PIRSR016262-3"/>
    </source>
</evidence>
<evidence type="ECO:0000256" key="5">
    <source>
        <dbReference type="HAMAP-Rule" id="MF_00013"/>
    </source>
</evidence>
<dbReference type="InterPro" id="IPR000544">
    <property type="entry name" value="Octanoyltransferase"/>
</dbReference>
<dbReference type="CDD" id="cd16444">
    <property type="entry name" value="LipB"/>
    <property type="match status" value="1"/>
</dbReference>
<dbReference type="EC" id="2.3.1.181" evidence="5 6"/>
<comment type="similarity">
    <text evidence="5 6">Belongs to the LipB family.</text>
</comment>
<evidence type="ECO:0000259" key="9">
    <source>
        <dbReference type="PROSITE" id="PS51733"/>
    </source>
</evidence>
<reference evidence="10 11" key="1">
    <citation type="submission" date="2019-07" db="EMBL/GenBank/DDBJ databases">
        <title>Microlunatus dokdonensis sp. nov. isolated from the rhizospheric soil of the wild plant Elymus tsukushiensis.</title>
        <authorList>
            <person name="Ghim S.-Y."/>
            <person name="Hwang Y.-J."/>
            <person name="Son J.-S."/>
            <person name="Shin J.-H."/>
        </authorList>
    </citation>
    <scope>NUCLEOTIDE SEQUENCE [LARGE SCALE GENOMIC DNA]</scope>
    <source>
        <strain evidence="10 11">KUDC0627</strain>
    </source>
</reference>
<keyword evidence="3 5" id="KW-0012">Acyltransferase</keyword>
<gene>
    <name evidence="5 10" type="primary">lipB</name>
    <name evidence="10" type="ORF">FOE78_18795</name>
</gene>
<comment type="subcellular location">
    <subcellularLocation>
        <location evidence="5">Cytoplasm</location>
    </subcellularLocation>
</comment>
<sequence>MSGNVAFRDLGLGSDLIDYVQAWDLQRSIHAEVVAGTAPDTVLLLEHRAVYTAGKRTEPQERPTDGAPVVDVDRGGKITWHGPGQLVAYPIVKLPDSVRVVDYVRRLEEAMIRTFAEFGLTTGRVDGRSGVWLPLDDQPFDEFSTPRPERKIAQIGIRVAADVTMHGLAMNISNEATPFEAIVPCGITDAGVTSLAEELGGEQVPLPRIAEVLRPQLAELLSWQPYEKSPDIRRPALAGAEKA</sequence>
<keyword evidence="5" id="KW-0963">Cytoplasm</keyword>
<accession>A0A516Q2M7</accession>
<organism evidence="10 11">
    <name type="scientific">Microlunatus elymi</name>
    <dbReference type="NCBI Taxonomy" id="2596828"/>
    <lineage>
        <taxon>Bacteria</taxon>
        <taxon>Bacillati</taxon>
        <taxon>Actinomycetota</taxon>
        <taxon>Actinomycetes</taxon>
        <taxon>Propionibacteriales</taxon>
        <taxon>Propionibacteriaceae</taxon>
        <taxon>Microlunatus</taxon>
    </lineage>
</organism>
<evidence type="ECO:0000256" key="4">
    <source>
        <dbReference type="ARBA" id="ARBA00024732"/>
    </source>
</evidence>
<evidence type="ECO:0000313" key="10">
    <source>
        <dbReference type="EMBL" id="QDP97685.1"/>
    </source>
</evidence>
<comment type="catalytic activity">
    <reaction evidence="5 6">
        <text>octanoyl-[ACP] + L-lysyl-[protein] = N(6)-octanoyl-L-lysyl-[protein] + holo-[ACP] + H(+)</text>
        <dbReference type="Rhea" id="RHEA:17665"/>
        <dbReference type="Rhea" id="RHEA-COMP:9636"/>
        <dbReference type="Rhea" id="RHEA-COMP:9685"/>
        <dbReference type="Rhea" id="RHEA-COMP:9752"/>
        <dbReference type="Rhea" id="RHEA-COMP:9928"/>
        <dbReference type="ChEBI" id="CHEBI:15378"/>
        <dbReference type="ChEBI" id="CHEBI:29969"/>
        <dbReference type="ChEBI" id="CHEBI:64479"/>
        <dbReference type="ChEBI" id="CHEBI:78463"/>
        <dbReference type="ChEBI" id="CHEBI:78809"/>
        <dbReference type="EC" id="2.3.1.181"/>
    </reaction>
</comment>
<evidence type="ECO:0000256" key="2">
    <source>
        <dbReference type="ARBA" id="ARBA00022679"/>
    </source>
</evidence>
<dbReference type="NCBIfam" id="NF010925">
    <property type="entry name" value="PRK14345.1"/>
    <property type="match status" value="1"/>
</dbReference>
<dbReference type="Gene3D" id="3.30.930.10">
    <property type="entry name" value="Bira Bifunctional Protein, Domain 2"/>
    <property type="match status" value="1"/>
</dbReference>
<feature type="binding site" evidence="5">
    <location>
        <begin position="167"/>
        <end position="169"/>
    </location>
    <ligand>
        <name>substrate</name>
    </ligand>
</feature>
<feature type="active site" description="Acyl-thioester intermediate" evidence="5 7">
    <location>
        <position position="185"/>
    </location>
</feature>
<dbReference type="InterPro" id="IPR020605">
    <property type="entry name" value="Octanoyltransferase_CS"/>
</dbReference>
<evidence type="ECO:0000256" key="7">
    <source>
        <dbReference type="PIRSR" id="PIRSR016262-1"/>
    </source>
</evidence>
<evidence type="ECO:0000256" key="6">
    <source>
        <dbReference type="PIRNR" id="PIRNR016262"/>
    </source>
</evidence>
<dbReference type="PROSITE" id="PS51733">
    <property type="entry name" value="BPL_LPL_CATALYTIC"/>
    <property type="match status" value="1"/>
</dbReference>
<proteinExistence type="inferred from homology"/>
<feature type="binding site" evidence="5">
    <location>
        <begin position="74"/>
        <end position="81"/>
    </location>
    <ligand>
        <name>substrate</name>
    </ligand>
</feature>
<dbReference type="PANTHER" id="PTHR10993:SF7">
    <property type="entry name" value="LIPOYLTRANSFERASE 2, MITOCHONDRIAL-RELATED"/>
    <property type="match status" value="1"/>
</dbReference>
<keyword evidence="11" id="KW-1185">Reference proteome</keyword>
<dbReference type="PANTHER" id="PTHR10993">
    <property type="entry name" value="OCTANOYLTRANSFERASE"/>
    <property type="match status" value="1"/>
</dbReference>
<dbReference type="GO" id="GO:0009249">
    <property type="term" value="P:protein lipoylation"/>
    <property type="evidence" value="ECO:0007669"/>
    <property type="project" value="InterPro"/>
</dbReference>
<dbReference type="PROSITE" id="PS01313">
    <property type="entry name" value="LIPB"/>
    <property type="match status" value="1"/>
</dbReference>
<feature type="domain" description="BPL/LPL catalytic" evidence="9">
    <location>
        <begin position="36"/>
        <end position="225"/>
    </location>
</feature>
<dbReference type="Proteomes" id="UP000319263">
    <property type="component" value="Chromosome"/>
</dbReference>
<evidence type="ECO:0000313" key="11">
    <source>
        <dbReference type="Proteomes" id="UP000319263"/>
    </source>
</evidence>
<dbReference type="GO" id="GO:0033819">
    <property type="term" value="F:lipoyl(octanoyl) transferase activity"/>
    <property type="evidence" value="ECO:0007669"/>
    <property type="project" value="UniProtKB-EC"/>
</dbReference>
<dbReference type="Pfam" id="PF21948">
    <property type="entry name" value="LplA-B_cat"/>
    <property type="match status" value="1"/>
</dbReference>
<dbReference type="PIRSF" id="PIRSF016262">
    <property type="entry name" value="LPLase"/>
    <property type="match status" value="1"/>
</dbReference>
<protein>
    <recommendedName>
        <fullName evidence="5 6">Octanoyltransferase</fullName>
        <ecNumber evidence="5 6">2.3.1.181</ecNumber>
    </recommendedName>
    <alternativeName>
        <fullName evidence="5">Lipoate-protein ligase B</fullName>
    </alternativeName>
    <alternativeName>
        <fullName evidence="5">Lipoyl/octanoyl transferase</fullName>
    </alternativeName>
    <alternativeName>
        <fullName evidence="5">Octanoyl-[acyl-carrier-protein]-protein N-octanoyltransferase</fullName>
    </alternativeName>
</protein>
<evidence type="ECO:0000256" key="1">
    <source>
        <dbReference type="ARBA" id="ARBA00004821"/>
    </source>
</evidence>
<dbReference type="InterPro" id="IPR004143">
    <property type="entry name" value="BPL_LPL_catalytic"/>
</dbReference>
<dbReference type="EMBL" id="CP041692">
    <property type="protein sequence ID" value="QDP97685.1"/>
    <property type="molecule type" value="Genomic_DNA"/>
</dbReference>
<dbReference type="GO" id="GO:0005737">
    <property type="term" value="C:cytoplasm"/>
    <property type="evidence" value="ECO:0007669"/>
    <property type="project" value="UniProtKB-SubCell"/>
</dbReference>
<dbReference type="RefSeq" id="WP_143987642.1">
    <property type="nucleotide sequence ID" value="NZ_CP041692.1"/>
</dbReference>
<dbReference type="KEGG" id="mik:FOE78_18795"/>
<dbReference type="InterPro" id="IPR045864">
    <property type="entry name" value="aa-tRNA-synth_II/BPL/LPL"/>
</dbReference>
<comment type="miscellaneous">
    <text evidence="5">In the reaction, the free carboxyl group of octanoic acid is attached via an amide linkage to the epsilon-amino group of a specific lysine residue of lipoyl domains of lipoate-dependent enzymes.</text>
</comment>
<comment type="pathway">
    <text evidence="1 5 6">Protein modification; protein lipoylation via endogenous pathway; protein N(6)-(lipoyl)lysine from octanoyl-[acyl-carrier-protein]: step 1/2.</text>
</comment>
<dbReference type="HAMAP" id="MF_00013">
    <property type="entry name" value="LipB"/>
    <property type="match status" value="1"/>
</dbReference>
<dbReference type="NCBIfam" id="TIGR00214">
    <property type="entry name" value="lipB"/>
    <property type="match status" value="1"/>
</dbReference>
<name>A0A516Q2M7_9ACTN</name>
<evidence type="ECO:0000256" key="3">
    <source>
        <dbReference type="ARBA" id="ARBA00023315"/>
    </source>
</evidence>
<feature type="site" description="Lowers pKa of active site Cys" evidence="5 8">
    <location>
        <position position="151"/>
    </location>
</feature>
<dbReference type="AlphaFoldDB" id="A0A516Q2M7"/>
<dbReference type="UniPathway" id="UPA00538">
    <property type="reaction ID" value="UER00592"/>
</dbReference>
<comment type="caution">
    <text evidence="5">Lacks conserved residue(s) required for the propagation of feature annotation.</text>
</comment>
<dbReference type="SUPFAM" id="SSF55681">
    <property type="entry name" value="Class II aaRS and biotin synthetases"/>
    <property type="match status" value="1"/>
</dbReference>
<comment type="function">
    <text evidence="4 5 6">Catalyzes the transfer of endogenously produced octanoic acid from octanoyl-acyl-carrier-protein onto the lipoyl domains of lipoate-dependent enzymes. Lipoyl-ACP can also act as a substrate although octanoyl-ACP is likely to be the physiological substrate.</text>
</comment>
<dbReference type="OrthoDB" id="9787061at2"/>
<keyword evidence="2 5" id="KW-0808">Transferase</keyword>